<dbReference type="OrthoDB" id="360161at2759"/>
<evidence type="ECO:0000256" key="5">
    <source>
        <dbReference type="ARBA" id="ARBA00022840"/>
    </source>
</evidence>
<dbReference type="SMART" id="SM00490">
    <property type="entry name" value="HELICc"/>
    <property type="match status" value="1"/>
</dbReference>
<feature type="region of interest" description="Disordered" evidence="12">
    <location>
        <begin position="66"/>
        <end position="91"/>
    </location>
</feature>
<dbReference type="InterPro" id="IPR014001">
    <property type="entry name" value="Helicase_ATP-bd"/>
</dbReference>
<dbReference type="PANTHER" id="PTHR47959:SF15">
    <property type="entry name" value="RNA HELICASE"/>
    <property type="match status" value="1"/>
</dbReference>
<dbReference type="InterPro" id="IPR000629">
    <property type="entry name" value="RNA-helicase_DEAD-box_CS"/>
</dbReference>
<proteinExistence type="inferred from homology"/>
<dbReference type="SUPFAM" id="SSF52540">
    <property type="entry name" value="P-loop containing nucleoside triphosphate hydrolases"/>
    <property type="match status" value="2"/>
</dbReference>
<keyword evidence="4 11" id="KW-0347">Helicase</keyword>
<evidence type="ECO:0000256" key="4">
    <source>
        <dbReference type="ARBA" id="ARBA00022806"/>
    </source>
</evidence>
<dbReference type="InterPro" id="IPR050079">
    <property type="entry name" value="DEAD_box_RNA_helicase"/>
</dbReference>
<dbReference type="GO" id="GO:0003724">
    <property type="term" value="F:RNA helicase activity"/>
    <property type="evidence" value="ECO:0007669"/>
    <property type="project" value="UniProtKB-EC"/>
</dbReference>
<feature type="domain" description="Helicase ATP-binding" evidence="13">
    <location>
        <begin position="145"/>
        <end position="323"/>
    </location>
</feature>
<dbReference type="GO" id="GO:0005829">
    <property type="term" value="C:cytosol"/>
    <property type="evidence" value="ECO:0007669"/>
    <property type="project" value="TreeGrafter"/>
</dbReference>
<evidence type="ECO:0000259" key="14">
    <source>
        <dbReference type="PROSITE" id="PS51194"/>
    </source>
</evidence>
<organism evidence="16 17">
    <name type="scientific">Oryctes borbonicus</name>
    <dbReference type="NCBI Taxonomy" id="1629725"/>
    <lineage>
        <taxon>Eukaryota</taxon>
        <taxon>Metazoa</taxon>
        <taxon>Ecdysozoa</taxon>
        <taxon>Arthropoda</taxon>
        <taxon>Hexapoda</taxon>
        <taxon>Insecta</taxon>
        <taxon>Pterygota</taxon>
        <taxon>Neoptera</taxon>
        <taxon>Endopterygota</taxon>
        <taxon>Coleoptera</taxon>
        <taxon>Polyphaga</taxon>
        <taxon>Scarabaeiformia</taxon>
        <taxon>Scarabaeidae</taxon>
        <taxon>Dynastinae</taxon>
        <taxon>Oryctes</taxon>
    </lineage>
</organism>
<evidence type="ECO:0000256" key="1">
    <source>
        <dbReference type="ARBA" id="ARBA00012552"/>
    </source>
</evidence>
<evidence type="ECO:0000256" key="10">
    <source>
        <dbReference type="PROSITE-ProRule" id="PRU00552"/>
    </source>
</evidence>
<evidence type="ECO:0000256" key="12">
    <source>
        <dbReference type="SAM" id="MobiDB-lite"/>
    </source>
</evidence>
<feature type="domain" description="DEAD-box RNA helicase Q" evidence="15">
    <location>
        <begin position="114"/>
        <end position="142"/>
    </location>
</feature>
<feature type="compositionally biased region" description="Basic and acidic residues" evidence="12">
    <location>
        <begin position="74"/>
        <end position="91"/>
    </location>
</feature>
<protein>
    <recommendedName>
        <fullName evidence="8">Probable ATP-dependent RNA helicase DDX52</fullName>
        <ecNumber evidence="1">3.6.4.13</ecNumber>
    </recommendedName>
</protein>
<evidence type="ECO:0000256" key="3">
    <source>
        <dbReference type="ARBA" id="ARBA00022801"/>
    </source>
</evidence>
<dbReference type="GO" id="GO:0030490">
    <property type="term" value="P:maturation of SSU-rRNA"/>
    <property type="evidence" value="ECO:0007669"/>
    <property type="project" value="InterPro"/>
</dbReference>
<dbReference type="GO" id="GO:0005524">
    <property type="term" value="F:ATP binding"/>
    <property type="evidence" value="ECO:0007669"/>
    <property type="project" value="UniProtKB-KW"/>
</dbReference>
<dbReference type="Pfam" id="PF00270">
    <property type="entry name" value="DEAD"/>
    <property type="match status" value="1"/>
</dbReference>
<dbReference type="AlphaFoldDB" id="A0A0T6B072"/>
<evidence type="ECO:0000256" key="6">
    <source>
        <dbReference type="ARBA" id="ARBA00022884"/>
    </source>
</evidence>
<dbReference type="GO" id="GO:0003723">
    <property type="term" value="F:RNA binding"/>
    <property type="evidence" value="ECO:0007669"/>
    <property type="project" value="UniProtKB-KW"/>
</dbReference>
<dbReference type="SMART" id="SM00487">
    <property type="entry name" value="DEXDc"/>
    <property type="match status" value="1"/>
</dbReference>
<dbReference type="PROSITE" id="PS51195">
    <property type="entry name" value="Q_MOTIF"/>
    <property type="match status" value="1"/>
</dbReference>
<dbReference type="CDD" id="cd17957">
    <property type="entry name" value="DEADc_DDX52"/>
    <property type="match status" value="1"/>
</dbReference>
<dbReference type="InterPro" id="IPR027417">
    <property type="entry name" value="P-loop_NTPase"/>
</dbReference>
<keyword evidence="3 11" id="KW-0378">Hydrolase</keyword>
<sequence>MDAYDIFKKISRGAKFTTKRKSQSERSQELVIKTETPDDFVKESPKEKDKGEDDFILLNSLKTSQENYNKRKRKGDDLPDKVKKKKLHEEKMNQYRNENNISVVGRHVPDPIKCFNELTSVSTNLLDNVAECGYTEPTPIQKQAIPIMLGNRQMLACAPTGSGKTAAFLLPLLHHLGGPQSKGFRALIICPTRELAKQIQRECIRLAEGKNLKVHIISKINKAISQYGPKSNGKYDVLVTTPNRLCFLLNQDPPAINLQHIEWLVIDEADKLFEEGVRSFRDQLQQILAACTLEKRKIAMFSATCTPVVSKWCVHNMRGLIRVTIGLRNAVTDTVDQELKFVGNEDGKLLAFRDLIRNGVNPPVLVFVQSKERAQQLFTELIYDGINVDAIHSDRTQLQRDNTIRSFREGKIWILICTELMARGVDFKGVNLVVNYDFPPSAIAYVHRIGRAGRAGRRGKAITFFTVDD</sequence>
<dbReference type="Proteomes" id="UP000051574">
    <property type="component" value="Unassembled WGS sequence"/>
</dbReference>
<dbReference type="Pfam" id="PF00271">
    <property type="entry name" value="Helicase_C"/>
    <property type="match status" value="1"/>
</dbReference>
<evidence type="ECO:0000313" key="17">
    <source>
        <dbReference type="Proteomes" id="UP000051574"/>
    </source>
</evidence>
<dbReference type="InterPro" id="IPR014014">
    <property type="entry name" value="RNA_helicase_DEAD_Q_motif"/>
</dbReference>
<dbReference type="PANTHER" id="PTHR47959">
    <property type="entry name" value="ATP-DEPENDENT RNA HELICASE RHLE-RELATED"/>
    <property type="match status" value="1"/>
</dbReference>
<dbReference type="EMBL" id="LJIG01016350">
    <property type="protein sequence ID" value="KRT80864.1"/>
    <property type="molecule type" value="Genomic_DNA"/>
</dbReference>
<evidence type="ECO:0000256" key="7">
    <source>
        <dbReference type="ARBA" id="ARBA00024355"/>
    </source>
</evidence>
<feature type="domain" description="Helicase C-terminal" evidence="14">
    <location>
        <begin position="334"/>
        <end position="469"/>
    </location>
</feature>
<reference evidence="16 17" key="1">
    <citation type="submission" date="2015-09" db="EMBL/GenBank/DDBJ databases">
        <title>Draft genome of the scarab beetle Oryctes borbonicus.</title>
        <authorList>
            <person name="Meyer J.M."/>
            <person name="Markov G.V."/>
            <person name="Baskaran P."/>
            <person name="Herrmann M."/>
            <person name="Sommer R.J."/>
            <person name="Roedelsperger C."/>
        </authorList>
    </citation>
    <scope>NUCLEOTIDE SEQUENCE [LARGE SCALE GENOMIC DNA]</scope>
    <source>
        <strain evidence="16">OB123</strain>
        <tissue evidence="16">Whole animal</tissue>
    </source>
</reference>
<feature type="region of interest" description="Disordered" evidence="12">
    <location>
        <begin position="15"/>
        <end position="54"/>
    </location>
</feature>
<keyword evidence="6" id="KW-0694">RNA-binding</keyword>
<keyword evidence="5 11" id="KW-0067">ATP-binding</keyword>
<feature type="compositionally biased region" description="Basic and acidic residues" evidence="12">
    <location>
        <begin position="35"/>
        <end position="53"/>
    </location>
</feature>
<dbReference type="CDD" id="cd18787">
    <property type="entry name" value="SF2_C_DEAD"/>
    <property type="match status" value="1"/>
</dbReference>
<dbReference type="GO" id="GO:0010468">
    <property type="term" value="P:regulation of gene expression"/>
    <property type="evidence" value="ECO:0007669"/>
    <property type="project" value="UniProtKB-ARBA"/>
</dbReference>
<keyword evidence="17" id="KW-1185">Reference proteome</keyword>
<evidence type="ECO:0000259" key="13">
    <source>
        <dbReference type="PROSITE" id="PS51192"/>
    </source>
</evidence>
<evidence type="ECO:0000313" key="16">
    <source>
        <dbReference type="EMBL" id="KRT80864.1"/>
    </source>
</evidence>
<dbReference type="PROSITE" id="PS00039">
    <property type="entry name" value="DEAD_ATP_HELICASE"/>
    <property type="match status" value="1"/>
</dbReference>
<keyword evidence="2 11" id="KW-0547">Nucleotide-binding</keyword>
<comment type="similarity">
    <text evidence="7">Belongs to the DEAD box helicase family. DDX52/ROK1 subfamily.</text>
</comment>
<dbReference type="InterPro" id="IPR044764">
    <property type="entry name" value="DDX52/Rok1_DEADc"/>
</dbReference>
<evidence type="ECO:0000256" key="2">
    <source>
        <dbReference type="ARBA" id="ARBA00022741"/>
    </source>
</evidence>
<dbReference type="InterPro" id="IPR011545">
    <property type="entry name" value="DEAD/DEAH_box_helicase_dom"/>
</dbReference>
<dbReference type="InterPro" id="IPR001650">
    <property type="entry name" value="Helicase_C-like"/>
</dbReference>
<evidence type="ECO:0000259" key="15">
    <source>
        <dbReference type="PROSITE" id="PS51195"/>
    </source>
</evidence>
<dbReference type="PROSITE" id="PS51194">
    <property type="entry name" value="HELICASE_CTER"/>
    <property type="match status" value="1"/>
</dbReference>
<dbReference type="PROSITE" id="PS51192">
    <property type="entry name" value="HELICASE_ATP_BIND_1"/>
    <property type="match status" value="1"/>
</dbReference>
<comment type="caution">
    <text evidence="16">The sequence shown here is derived from an EMBL/GenBank/DDBJ whole genome shotgun (WGS) entry which is preliminary data.</text>
</comment>
<dbReference type="GO" id="GO:0016787">
    <property type="term" value="F:hydrolase activity"/>
    <property type="evidence" value="ECO:0007669"/>
    <property type="project" value="UniProtKB-KW"/>
</dbReference>
<dbReference type="EC" id="3.6.4.13" evidence="1"/>
<dbReference type="Gene3D" id="3.40.50.300">
    <property type="entry name" value="P-loop containing nucleotide triphosphate hydrolases"/>
    <property type="match status" value="2"/>
</dbReference>
<gene>
    <name evidence="16" type="ORF">AMK59_5348</name>
</gene>
<accession>A0A0T6B072</accession>
<feature type="short sequence motif" description="Q motif" evidence="10">
    <location>
        <begin position="114"/>
        <end position="142"/>
    </location>
</feature>
<name>A0A0T6B072_9SCAR</name>
<evidence type="ECO:0000256" key="11">
    <source>
        <dbReference type="RuleBase" id="RU000492"/>
    </source>
</evidence>
<evidence type="ECO:0000256" key="9">
    <source>
        <dbReference type="ARBA" id="ARBA00047984"/>
    </source>
</evidence>
<evidence type="ECO:0000256" key="8">
    <source>
        <dbReference type="ARBA" id="ARBA00044533"/>
    </source>
</evidence>
<feature type="non-terminal residue" evidence="16">
    <location>
        <position position="469"/>
    </location>
</feature>
<comment type="catalytic activity">
    <reaction evidence="9">
        <text>ATP + H2O = ADP + phosphate + H(+)</text>
        <dbReference type="Rhea" id="RHEA:13065"/>
        <dbReference type="ChEBI" id="CHEBI:15377"/>
        <dbReference type="ChEBI" id="CHEBI:15378"/>
        <dbReference type="ChEBI" id="CHEBI:30616"/>
        <dbReference type="ChEBI" id="CHEBI:43474"/>
        <dbReference type="ChEBI" id="CHEBI:456216"/>
        <dbReference type="EC" id="3.6.4.13"/>
    </reaction>
</comment>